<dbReference type="Pfam" id="PF08241">
    <property type="entry name" value="Methyltransf_11"/>
    <property type="match status" value="1"/>
</dbReference>
<dbReference type="InterPro" id="IPR029063">
    <property type="entry name" value="SAM-dependent_MTases_sf"/>
</dbReference>
<dbReference type="PANTHER" id="PTHR43460">
    <property type="entry name" value="METHYLTRANSFERASE"/>
    <property type="match status" value="1"/>
</dbReference>
<keyword evidence="2" id="KW-0808">Transferase</keyword>
<dbReference type="EMBL" id="CP129013">
    <property type="protein sequence ID" value="WLR42738.1"/>
    <property type="molecule type" value="Genomic_DNA"/>
</dbReference>
<dbReference type="RefSeq" id="WP_226539436.1">
    <property type="nucleotide sequence ID" value="NZ_CP129013.1"/>
</dbReference>
<dbReference type="SUPFAM" id="SSF53335">
    <property type="entry name" value="S-adenosyl-L-methionine-dependent methyltransferases"/>
    <property type="match status" value="1"/>
</dbReference>
<reference evidence="2 3" key="1">
    <citation type="submission" date="2023-06" db="EMBL/GenBank/DDBJ databases">
        <title>Five Gram-positive bacteria isolated from mangrove sediments in Shenzhen, Guangdong, China.</title>
        <authorList>
            <person name="Yu S."/>
            <person name="Zheng W."/>
            <person name="Huang Y."/>
        </authorList>
    </citation>
    <scope>NUCLEOTIDE SEQUENCE [LARGE SCALE GENOMIC DNA]</scope>
    <source>
        <strain evidence="2 3">SaN35-3</strain>
    </source>
</reference>
<organism evidence="2 3">
    <name type="scientific">Bacillus carboniphilus</name>
    <dbReference type="NCBI Taxonomy" id="86663"/>
    <lineage>
        <taxon>Bacteria</taxon>
        <taxon>Bacillati</taxon>
        <taxon>Bacillota</taxon>
        <taxon>Bacilli</taxon>
        <taxon>Bacillales</taxon>
        <taxon>Bacillaceae</taxon>
        <taxon>Bacillus</taxon>
    </lineage>
</organism>
<evidence type="ECO:0000313" key="3">
    <source>
        <dbReference type="Proteomes" id="UP001197974"/>
    </source>
</evidence>
<dbReference type="Proteomes" id="UP001197974">
    <property type="component" value="Chromosome"/>
</dbReference>
<evidence type="ECO:0000259" key="1">
    <source>
        <dbReference type="Pfam" id="PF08241"/>
    </source>
</evidence>
<keyword evidence="2" id="KW-0489">Methyltransferase</keyword>
<dbReference type="PANTHER" id="PTHR43460:SF1">
    <property type="entry name" value="METHYLTRANSFERASE TYPE 11 DOMAIN-CONTAINING PROTEIN"/>
    <property type="match status" value="1"/>
</dbReference>
<name>A0ABY9JWR5_9BACI</name>
<accession>A0ABY9JWR5</accession>
<feature type="domain" description="Methyltransferase type 11" evidence="1">
    <location>
        <begin position="52"/>
        <end position="134"/>
    </location>
</feature>
<protein>
    <submittedName>
        <fullName evidence="2">Class I SAM-dependent methyltransferase</fullName>
    </submittedName>
</protein>
<dbReference type="InterPro" id="IPR052939">
    <property type="entry name" value="23S_rRNA_MeTrnsfrase_RlmA"/>
</dbReference>
<dbReference type="InterPro" id="IPR013216">
    <property type="entry name" value="Methyltransf_11"/>
</dbReference>
<sequence length="248" mass="28259">MDVKEYVRLSNLDFSGWDFSCLLNSGRMQEEMLSWSYGSSVLPYMQRSNSMLDMGTGGGELLSTLQPFPKKIAATEQYKPNVQIAKQRLEPLGVKVKEIQGDHNLPFASSSFDLVINRHESYNVNEVKRILTNNGTFITQQVGGADCADLNKLFGVPVNGEYLNWNLSNAVKDLKNAGLSVTFCKEEFPEQRFYDVGAILYYLKAIPWQIINFDPIDYMDELNMIDQRIQSTGYIEVRQHRFIISANK</sequence>
<evidence type="ECO:0000313" key="2">
    <source>
        <dbReference type="EMBL" id="WLR42738.1"/>
    </source>
</evidence>
<dbReference type="Gene3D" id="3.40.50.150">
    <property type="entry name" value="Vaccinia Virus protein VP39"/>
    <property type="match status" value="1"/>
</dbReference>
<dbReference type="GO" id="GO:0032259">
    <property type="term" value="P:methylation"/>
    <property type="evidence" value="ECO:0007669"/>
    <property type="project" value="UniProtKB-KW"/>
</dbReference>
<gene>
    <name evidence="2" type="ORF">LC087_00350</name>
</gene>
<keyword evidence="3" id="KW-1185">Reference proteome</keyword>
<proteinExistence type="predicted"/>
<dbReference type="GO" id="GO:0008168">
    <property type="term" value="F:methyltransferase activity"/>
    <property type="evidence" value="ECO:0007669"/>
    <property type="project" value="UniProtKB-KW"/>
</dbReference>